<keyword evidence="8" id="KW-0464">Manganese</keyword>
<evidence type="ECO:0000256" key="7">
    <source>
        <dbReference type="ARBA" id="ARBA00022912"/>
    </source>
</evidence>
<feature type="domain" description="PPM-type phosphatase" evidence="11">
    <location>
        <begin position="1"/>
        <end position="279"/>
    </location>
</feature>
<comment type="cofactor">
    <cofactor evidence="1">
        <name>Mn(2+)</name>
        <dbReference type="ChEBI" id="CHEBI:29035"/>
    </cofactor>
</comment>
<evidence type="ECO:0000256" key="1">
    <source>
        <dbReference type="ARBA" id="ARBA00001936"/>
    </source>
</evidence>
<evidence type="ECO:0000256" key="2">
    <source>
        <dbReference type="ARBA" id="ARBA00006702"/>
    </source>
</evidence>
<evidence type="ECO:0000256" key="9">
    <source>
        <dbReference type="ARBA" id="ARBA00047761"/>
    </source>
</evidence>
<keyword evidence="6" id="KW-0460">Magnesium</keyword>
<evidence type="ECO:0000256" key="8">
    <source>
        <dbReference type="ARBA" id="ARBA00023211"/>
    </source>
</evidence>
<accession>A0A812KWS0</accession>
<comment type="catalytic activity">
    <reaction evidence="9">
        <text>O-phospho-L-seryl-[protein] + H2O = L-seryl-[protein] + phosphate</text>
        <dbReference type="Rhea" id="RHEA:20629"/>
        <dbReference type="Rhea" id="RHEA-COMP:9863"/>
        <dbReference type="Rhea" id="RHEA-COMP:11604"/>
        <dbReference type="ChEBI" id="CHEBI:15377"/>
        <dbReference type="ChEBI" id="CHEBI:29999"/>
        <dbReference type="ChEBI" id="CHEBI:43474"/>
        <dbReference type="ChEBI" id="CHEBI:83421"/>
        <dbReference type="EC" id="3.1.3.16"/>
    </reaction>
</comment>
<dbReference type="GO" id="GO:0004722">
    <property type="term" value="F:protein serine/threonine phosphatase activity"/>
    <property type="evidence" value="ECO:0007669"/>
    <property type="project" value="UniProtKB-EC"/>
</dbReference>
<gene>
    <name evidence="12" type="ORF">SPIL2461_LOCUS3772</name>
</gene>
<sequence length="310" mass="33630">MEDSHFALAHLGGDWADTAAFAVFDGHGGREVACFCQQRLPVVIGKQPRARPTAALRKAFESMDELLRVPEEQSFLRSFTGTTRGGNTLREAGRVGCTAVVCLVQSKQLVVANAGDSRVVLSRGGVAIPLSEDHKPNLPAERVRIQRAGGNVDRQQIGNFIQYRVNGNLNLSRTIGDLDYKRNLSLPMSEQLISSTPDVMLFDRTEDDEFLLLACDGIWEAISSQDAVDFIKERLRGVSGAKAPLSTIMEELLDHCFAPDLISSGGIGGDNMTALLVLLQPGTCRPYPEVQSSQASQFSSSGTASWCSCR</sequence>
<comment type="similarity">
    <text evidence="2">Belongs to the PP2C family.</text>
</comment>
<evidence type="ECO:0000313" key="13">
    <source>
        <dbReference type="Proteomes" id="UP000649617"/>
    </source>
</evidence>
<evidence type="ECO:0000256" key="5">
    <source>
        <dbReference type="ARBA" id="ARBA00022801"/>
    </source>
</evidence>
<evidence type="ECO:0000256" key="10">
    <source>
        <dbReference type="ARBA" id="ARBA00048336"/>
    </source>
</evidence>
<dbReference type="PROSITE" id="PS51746">
    <property type="entry name" value="PPM_2"/>
    <property type="match status" value="1"/>
</dbReference>
<evidence type="ECO:0000256" key="6">
    <source>
        <dbReference type="ARBA" id="ARBA00022842"/>
    </source>
</evidence>
<comment type="caution">
    <text evidence="12">The sequence shown here is derived from an EMBL/GenBank/DDBJ whole genome shotgun (WGS) entry which is preliminary data.</text>
</comment>
<evidence type="ECO:0000259" key="11">
    <source>
        <dbReference type="PROSITE" id="PS51746"/>
    </source>
</evidence>
<dbReference type="Proteomes" id="UP000649617">
    <property type="component" value="Unassembled WGS sequence"/>
</dbReference>
<dbReference type="GO" id="GO:0046872">
    <property type="term" value="F:metal ion binding"/>
    <property type="evidence" value="ECO:0007669"/>
    <property type="project" value="UniProtKB-KW"/>
</dbReference>
<organism evidence="12 13">
    <name type="scientific">Symbiodinium pilosum</name>
    <name type="common">Dinoflagellate</name>
    <dbReference type="NCBI Taxonomy" id="2952"/>
    <lineage>
        <taxon>Eukaryota</taxon>
        <taxon>Sar</taxon>
        <taxon>Alveolata</taxon>
        <taxon>Dinophyceae</taxon>
        <taxon>Suessiales</taxon>
        <taxon>Symbiodiniaceae</taxon>
        <taxon>Symbiodinium</taxon>
    </lineage>
</organism>
<dbReference type="SUPFAM" id="SSF81606">
    <property type="entry name" value="PP2C-like"/>
    <property type="match status" value="1"/>
</dbReference>
<dbReference type="PANTHER" id="PTHR13832">
    <property type="entry name" value="PROTEIN PHOSPHATASE 2C"/>
    <property type="match status" value="1"/>
</dbReference>
<evidence type="ECO:0000313" key="12">
    <source>
        <dbReference type="EMBL" id="CAE7235069.1"/>
    </source>
</evidence>
<dbReference type="SMART" id="SM00332">
    <property type="entry name" value="PP2Cc"/>
    <property type="match status" value="1"/>
</dbReference>
<dbReference type="InterPro" id="IPR036457">
    <property type="entry name" value="PPM-type-like_dom_sf"/>
</dbReference>
<dbReference type="Gene3D" id="3.60.40.10">
    <property type="entry name" value="PPM-type phosphatase domain"/>
    <property type="match status" value="1"/>
</dbReference>
<keyword evidence="13" id="KW-1185">Reference proteome</keyword>
<dbReference type="InterPro" id="IPR001932">
    <property type="entry name" value="PPM-type_phosphatase-like_dom"/>
</dbReference>
<dbReference type="EC" id="3.1.3.16" evidence="3"/>
<evidence type="ECO:0000256" key="3">
    <source>
        <dbReference type="ARBA" id="ARBA00013081"/>
    </source>
</evidence>
<keyword evidence="7" id="KW-0904">Protein phosphatase</keyword>
<evidence type="ECO:0000256" key="4">
    <source>
        <dbReference type="ARBA" id="ARBA00022723"/>
    </source>
</evidence>
<dbReference type="AlphaFoldDB" id="A0A812KWS0"/>
<dbReference type="OrthoDB" id="10264738at2759"/>
<keyword evidence="5" id="KW-0378">Hydrolase</keyword>
<dbReference type="EMBL" id="CAJNIZ010004681">
    <property type="protein sequence ID" value="CAE7235069.1"/>
    <property type="molecule type" value="Genomic_DNA"/>
</dbReference>
<dbReference type="CDD" id="cd00143">
    <property type="entry name" value="PP2Cc"/>
    <property type="match status" value="1"/>
</dbReference>
<reference evidence="12" key="1">
    <citation type="submission" date="2021-02" db="EMBL/GenBank/DDBJ databases">
        <authorList>
            <person name="Dougan E. K."/>
            <person name="Rhodes N."/>
            <person name="Thang M."/>
            <person name="Chan C."/>
        </authorList>
    </citation>
    <scope>NUCLEOTIDE SEQUENCE</scope>
</reference>
<protein>
    <recommendedName>
        <fullName evidence="3">protein-serine/threonine phosphatase</fullName>
        <ecNumber evidence="3">3.1.3.16</ecNumber>
    </recommendedName>
</protein>
<dbReference type="InterPro" id="IPR015655">
    <property type="entry name" value="PP2C"/>
</dbReference>
<name>A0A812KWS0_SYMPI</name>
<keyword evidence="4" id="KW-0479">Metal-binding</keyword>
<dbReference type="PANTHER" id="PTHR13832:SF803">
    <property type="entry name" value="PROTEIN PHOSPHATASE 1G"/>
    <property type="match status" value="1"/>
</dbReference>
<comment type="catalytic activity">
    <reaction evidence="10">
        <text>O-phospho-L-threonyl-[protein] + H2O = L-threonyl-[protein] + phosphate</text>
        <dbReference type="Rhea" id="RHEA:47004"/>
        <dbReference type="Rhea" id="RHEA-COMP:11060"/>
        <dbReference type="Rhea" id="RHEA-COMP:11605"/>
        <dbReference type="ChEBI" id="CHEBI:15377"/>
        <dbReference type="ChEBI" id="CHEBI:30013"/>
        <dbReference type="ChEBI" id="CHEBI:43474"/>
        <dbReference type="ChEBI" id="CHEBI:61977"/>
        <dbReference type="EC" id="3.1.3.16"/>
    </reaction>
</comment>
<dbReference type="Pfam" id="PF00481">
    <property type="entry name" value="PP2C"/>
    <property type="match status" value="1"/>
</dbReference>
<proteinExistence type="inferred from homology"/>